<evidence type="ECO:0000256" key="20">
    <source>
        <dbReference type="ARBA" id="ARBA00023157"/>
    </source>
</evidence>
<keyword evidence="17" id="KW-0067">ATP-binding</keyword>
<dbReference type="InterPro" id="IPR033697">
    <property type="entry name" value="Ribonuclease_T2_eukaryotic"/>
</dbReference>
<dbReference type="InterPro" id="IPR003395">
    <property type="entry name" value="RecF/RecN/SMC_N"/>
</dbReference>
<dbReference type="GO" id="GO:0007076">
    <property type="term" value="P:mitotic chromosome condensation"/>
    <property type="evidence" value="ECO:0007669"/>
    <property type="project" value="UniProtKB-ARBA"/>
</dbReference>
<dbReference type="InterPro" id="IPR010935">
    <property type="entry name" value="SMC_hinge"/>
</dbReference>
<dbReference type="GO" id="GO:0005634">
    <property type="term" value="C:nucleus"/>
    <property type="evidence" value="ECO:0007669"/>
    <property type="project" value="UniProtKB-SubCell"/>
</dbReference>
<evidence type="ECO:0000256" key="12">
    <source>
        <dbReference type="ARBA" id="ARBA00022729"/>
    </source>
</evidence>
<evidence type="ECO:0000256" key="16">
    <source>
        <dbReference type="ARBA" id="ARBA00022801"/>
    </source>
</evidence>
<evidence type="ECO:0000256" key="26">
    <source>
        <dbReference type="ARBA" id="ARBA00071169"/>
    </source>
</evidence>
<comment type="subcellular location">
    <subcellularLocation>
        <location evidence="3">Cytoplasm</location>
    </subcellularLocation>
    <subcellularLocation>
        <location evidence="1">Nucleus</location>
    </subcellularLocation>
    <subcellularLocation>
        <location evidence="2">Vacuole lumen</location>
    </subcellularLocation>
</comment>
<evidence type="ECO:0000313" key="32">
    <source>
        <dbReference type="EMBL" id="KAJ4365680.1"/>
    </source>
</evidence>
<keyword evidence="33" id="KW-1185">Reference proteome</keyword>
<dbReference type="Gene3D" id="3.30.70.1620">
    <property type="match status" value="1"/>
</dbReference>
<keyword evidence="10" id="KW-0132">Cell division</keyword>
<dbReference type="InterPro" id="IPR036277">
    <property type="entry name" value="SMC_hinge_sf"/>
</dbReference>
<keyword evidence="19" id="KW-0226">DNA condensation</keyword>
<evidence type="ECO:0000256" key="14">
    <source>
        <dbReference type="ARBA" id="ARBA00022759"/>
    </source>
</evidence>
<dbReference type="InterPro" id="IPR027417">
    <property type="entry name" value="P-loop_NTPase"/>
</dbReference>
<dbReference type="SUPFAM" id="SSF52540">
    <property type="entry name" value="P-loop containing nucleoside triphosphate hydrolases"/>
    <property type="match status" value="1"/>
</dbReference>
<evidence type="ECO:0000256" key="3">
    <source>
        <dbReference type="ARBA" id="ARBA00004496"/>
    </source>
</evidence>
<dbReference type="EMBL" id="JAPEUY010000015">
    <property type="protein sequence ID" value="KAJ4365680.1"/>
    <property type="molecule type" value="Genomic_DNA"/>
</dbReference>
<evidence type="ECO:0000256" key="1">
    <source>
        <dbReference type="ARBA" id="ARBA00004123"/>
    </source>
</evidence>
<dbReference type="PROSITE" id="PS00531">
    <property type="entry name" value="RNASE_T2_2"/>
    <property type="match status" value="1"/>
</dbReference>
<dbReference type="GO" id="GO:0000796">
    <property type="term" value="C:condensin complex"/>
    <property type="evidence" value="ECO:0007669"/>
    <property type="project" value="TreeGrafter"/>
</dbReference>
<evidence type="ECO:0000256" key="13">
    <source>
        <dbReference type="ARBA" id="ARBA00022741"/>
    </source>
</evidence>
<dbReference type="GO" id="GO:0033897">
    <property type="term" value="F:ribonuclease T2 activity"/>
    <property type="evidence" value="ECO:0007669"/>
    <property type="project" value="UniProtKB-EC"/>
</dbReference>
<comment type="caution">
    <text evidence="32">The sequence shown here is derived from an EMBL/GenBank/DDBJ whole genome shotgun (WGS) entry which is preliminary data.</text>
</comment>
<evidence type="ECO:0000256" key="25">
    <source>
        <dbReference type="ARBA" id="ARBA00025494"/>
    </source>
</evidence>
<dbReference type="Pfam" id="PF02463">
    <property type="entry name" value="SMC_N"/>
    <property type="match status" value="1"/>
</dbReference>
<evidence type="ECO:0000256" key="2">
    <source>
        <dbReference type="ARBA" id="ARBA00004410"/>
    </source>
</evidence>
<dbReference type="OrthoDB" id="5575062at2759"/>
<dbReference type="Gene3D" id="1.20.1060.20">
    <property type="match status" value="1"/>
</dbReference>
<dbReference type="InterPro" id="IPR033130">
    <property type="entry name" value="RNase_T2_His_AS_2"/>
</dbReference>
<dbReference type="InterPro" id="IPR018188">
    <property type="entry name" value="RNase_T2_His_AS_1"/>
</dbReference>
<keyword evidence="16" id="KW-0378">Hydrolase</keyword>
<dbReference type="Proteomes" id="UP001140560">
    <property type="component" value="Unassembled WGS sequence"/>
</dbReference>
<keyword evidence="21" id="KW-0325">Glycoprotein</keyword>
<dbReference type="SUPFAM" id="SSF75553">
    <property type="entry name" value="Smc hinge domain"/>
    <property type="match status" value="1"/>
</dbReference>
<dbReference type="PROSITE" id="PS00530">
    <property type="entry name" value="RNASE_T2_1"/>
    <property type="match status" value="1"/>
</dbReference>
<evidence type="ECO:0000256" key="8">
    <source>
        <dbReference type="ARBA" id="ARBA00022490"/>
    </source>
</evidence>
<keyword evidence="8" id="KW-0963">Cytoplasm</keyword>
<evidence type="ECO:0000256" key="11">
    <source>
        <dbReference type="ARBA" id="ARBA00022722"/>
    </source>
</evidence>
<dbReference type="FunFam" id="3.40.50.300:FF:000481">
    <property type="entry name" value="Structural maintenance of chromosomes 4"/>
    <property type="match status" value="1"/>
</dbReference>
<keyword evidence="15" id="KW-0498">Mitosis</keyword>
<comment type="function">
    <text evidence="25">Rnase which modulates cell survival under stress conditions. Released from the vacuole to the cytoplasm during stress to promote tRNA and rRNA cleavage and to activate separately a downstream pathway that promotes cell death. Involved in cell size, vacuolar morphology and growth at high temperatures and high salt concentration.</text>
</comment>
<dbReference type="Pfam" id="PF06470">
    <property type="entry name" value="SMC_hinge"/>
    <property type="match status" value="1"/>
</dbReference>
<feature type="coiled-coil region" evidence="29">
    <location>
        <begin position="440"/>
        <end position="474"/>
    </location>
</feature>
<feature type="active site" evidence="27">
    <location>
        <position position="1637"/>
    </location>
</feature>
<dbReference type="GO" id="GO:0016787">
    <property type="term" value="F:hydrolase activity"/>
    <property type="evidence" value="ECO:0007669"/>
    <property type="project" value="UniProtKB-KW"/>
</dbReference>
<feature type="compositionally biased region" description="Basic residues" evidence="30">
    <location>
        <begin position="8"/>
        <end position="19"/>
    </location>
</feature>
<feature type="coiled-coil region" evidence="29">
    <location>
        <begin position="507"/>
        <end position="569"/>
    </location>
</feature>
<keyword evidence="18 29" id="KW-0175">Coiled coil</keyword>
<evidence type="ECO:0000256" key="15">
    <source>
        <dbReference type="ARBA" id="ARBA00022776"/>
    </source>
</evidence>
<feature type="coiled-coil region" evidence="29">
    <location>
        <begin position="598"/>
        <end position="639"/>
    </location>
</feature>
<dbReference type="Gene3D" id="1.10.287.1490">
    <property type="match status" value="1"/>
</dbReference>
<keyword evidence="12" id="KW-0732">Signal</keyword>
<evidence type="ECO:0000256" key="22">
    <source>
        <dbReference type="ARBA" id="ARBA00023239"/>
    </source>
</evidence>
<evidence type="ECO:0000256" key="9">
    <source>
        <dbReference type="ARBA" id="ARBA00022554"/>
    </source>
</evidence>
<evidence type="ECO:0000256" key="17">
    <source>
        <dbReference type="ARBA" id="ARBA00022840"/>
    </source>
</evidence>
<dbReference type="Pfam" id="PF25488">
    <property type="entry name" value="RNaseT2L_C"/>
    <property type="match status" value="1"/>
</dbReference>
<dbReference type="SUPFAM" id="SSF55895">
    <property type="entry name" value="Ribonuclease Rh-like"/>
    <property type="match status" value="1"/>
</dbReference>
<feature type="coiled-coil region" evidence="29">
    <location>
        <begin position="665"/>
        <end position="769"/>
    </location>
</feature>
<evidence type="ECO:0000259" key="31">
    <source>
        <dbReference type="SMART" id="SM00968"/>
    </source>
</evidence>
<evidence type="ECO:0000256" key="18">
    <source>
        <dbReference type="ARBA" id="ARBA00023054"/>
    </source>
</evidence>
<feature type="active site" evidence="27">
    <location>
        <position position="1695"/>
    </location>
</feature>
<comment type="similarity">
    <text evidence="5 28">Belongs to the RNase T2 family.</text>
</comment>
<keyword evidence="24" id="KW-0131">Cell cycle</keyword>
<dbReference type="InterPro" id="IPR036430">
    <property type="entry name" value="RNase_T2-like_sf"/>
</dbReference>
<dbReference type="Pfam" id="PF00445">
    <property type="entry name" value="Ribonuclease_T2"/>
    <property type="match status" value="1"/>
</dbReference>
<evidence type="ECO:0000256" key="27">
    <source>
        <dbReference type="PIRSR" id="PIRSR633697-1"/>
    </source>
</evidence>
<keyword evidence="11" id="KW-0540">Nuclease</keyword>
<feature type="region of interest" description="Disordered" evidence="30">
    <location>
        <begin position="1090"/>
        <end position="1112"/>
    </location>
</feature>
<dbReference type="FunFam" id="3.40.50.300:FF:000585">
    <property type="entry name" value="Structural maintenance of chromosomes 4"/>
    <property type="match status" value="1"/>
</dbReference>
<keyword evidence="20" id="KW-1015">Disulfide bond</keyword>
<dbReference type="GO" id="GO:0005524">
    <property type="term" value="F:ATP binding"/>
    <property type="evidence" value="ECO:0007669"/>
    <property type="project" value="UniProtKB-KW"/>
</dbReference>
<evidence type="ECO:0000256" key="28">
    <source>
        <dbReference type="RuleBase" id="RU004328"/>
    </source>
</evidence>
<dbReference type="Gene3D" id="3.40.50.300">
    <property type="entry name" value="P-loop containing nucleotide triphosphate hydrolases"/>
    <property type="match status" value="2"/>
</dbReference>
<dbReference type="PANTHER" id="PTHR18937">
    <property type="entry name" value="STRUCTURAL MAINTENANCE OF CHROMOSOMES SMC FAMILY MEMBER"/>
    <property type="match status" value="1"/>
</dbReference>
<dbReference type="InterPro" id="IPR001568">
    <property type="entry name" value="RNase_T2-like"/>
</dbReference>
<keyword evidence="14" id="KW-0255">Endonuclease</keyword>
<feature type="region of interest" description="Disordered" evidence="30">
    <location>
        <begin position="1821"/>
        <end position="1841"/>
    </location>
</feature>
<reference evidence="32" key="1">
    <citation type="submission" date="2022-10" db="EMBL/GenBank/DDBJ databases">
        <title>Tapping the CABI collections for fungal endophytes: first genome assemblies for Collariella, Neodidymelliopsis, Ascochyta clinopodiicola, Didymella pomorum, Didymosphaeria variabile, Neocosmospora piperis and Neocucurbitaria cava.</title>
        <authorList>
            <person name="Hill R."/>
        </authorList>
    </citation>
    <scope>NUCLEOTIDE SEQUENCE</scope>
    <source>
        <strain evidence="32">IMI 356814</strain>
    </source>
</reference>
<evidence type="ECO:0000256" key="6">
    <source>
        <dbReference type="ARBA" id="ARBA00012571"/>
    </source>
</evidence>
<dbReference type="InterPro" id="IPR057328">
    <property type="entry name" value="RNaseT2L_C"/>
</dbReference>
<dbReference type="EC" id="4.6.1.19" evidence="6"/>
<evidence type="ECO:0000256" key="29">
    <source>
        <dbReference type="SAM" id="Coils"/>
    </source>
</evidence>
<evidence type="ECO:0000256" key="19">
    <source>
        <dbReference type="ARBA" id="ARBA00023067"/>
    </source>
</evidence>
<feature type="active site" evidence="27">
    <location>
        <position position="1699"/>
    </location>
</feature>
<comment type="similarity">
    <text evidence="4">Belongs to the SMC family. SMC4 subfamily.</text>
</comment>
<evidence type="ECO:0000256" key="4">
    <source>
        <dbReference type="ARBA" id="ARBA00006005"/>
    </source>
</evidence>
<keyword evidence="22" id="KW-0456">Lyase</keyword>
<protein>
    <recommendedName>
        <fullName evidence="26">Ribonuclease T2-like</fullName>
        <ecNumber evidence="6">4.6.1.19</ecNumber>
    </recommendedName>
    <alternativeName>
        <fullName evidence="7">Structural maintenance of chromosomes protein 4</fullName>
    </alternativeName>
</protein>
<feature type="coiled-coil region" evidence="29">
    <location>
        <begin position="1242"/>
        <end position="1303"/>
    </location>
</feature>
<evidence type="ECO:0000256" key="5">
    <source>
        <dbReference type="ARBA" id="ARBA00007469"/>
    </source>
</evidence>
<dbReference type="Gene3D" id="3.90.730.10">
    <property type="entry name" value="Ribonuclease T2-like"/>
    <property type="match status" value="1"/>
</dbReference>
<evidence type="ECO:0000313" key="33">
    <source>
        <dbReference type="Proteomes" id="UP001140560"/>
    </source>
</evidence>
<keyword evidence="9" id="KW-0926">Vacuole</keyword>
<keyword evidence="13" id="KW-0547">Nucleotide-binding</keyword>
<evidence type="ECO:0000256" key="24">
    <source>
        <dbReference type="ARBA" id="ARBA00023306"/>
    </source>
</evidence>
<dbReference type="SMART" id="SM00968">
    <property type="entry name" value="SMC_hinge"/>
    <property type="match status" value="1"/>
</dbReference>
<sequence>MASISPRKSTRAAATRRKAPVVDDSDEEENRTPTPEIKAEDEEDFTPAPAPLKTGRGRGRPRKAPGTDENATPKTTTRRRTRVTESVEPTQLFTPAPEGARPSSSSKAVPKKRGRKPRASVAAIPAEEGSQLLTPEPSVTPEPEPANVPGTPLADITNSTLNEQTPAPESIPEPAPEPASELEPTAEITQLPVKNEATIPEPQIDLESILEPQLKMVDKVNTQDIGLERPMDIVAKRRAAAMPAMHEPAAPKQRTVITWLVLNNFKSYAGRQEVGPFHASFSSVVGPNGSGKSNVIDSLLFVFGFRASKMRQGKLSALIHNSAAFPDLDYCEVEVHFQEVKDLPNGGHEVIPDSQLVISRRAFKNNSSKYYINNKESTFTIVTTLLRDRGVDLDHKRFLILQGEVESIAQMKPKAQGEHDDGLLEYLEDIIGTSKYKTPIEESAAEVETLNETCREKNSRVQHVEKEKSGLEEKKNKALAYIQDENELATKQSTLYQIYISEFDDHIEVTQETVTGLQAQLDEELQKHQGSEEEIKHLEREFKKGAKECEQLEKKNHEFQKEVARIDKETVKFEEKKKFLAGKQKKLEKAKETSSYGRSEAESLAKQYAADLERYSEEMAELEQHMKVEEKELEVVRQDLAGKTQGLSNEIAAKQKSLEPWSAKINEKQSAVAVAQSELDIMRERENAGARGIVDVEAKLEALQESKQVKAAELEECKAEKKRIEKDVHKTQVKLEDLTTKEPALRSKLSGARAKADEARASLSSAQTQGNVLTGLMRLKESGRIDGFHGRLGNLGTIDQKYDVAISTACPQLDNMVVDSVESGQQCIEYLRKNNLGRANFILLDRLAKRDMSPVQTPENVPRLFDLVKPKHDKLKPAFFQVMTNTLVAEDLDQAERIAYGAKRWRVVTLDGKLIDTAGTMSGGGSRVMKGKMSSKLASDVSKDQVTKLEEDRDTLEQNFADFQQEQRQLETALRSLTQQIPELDTKAQKIVLELDSYNRNIADCQRRIKELGTEQATTKSDKSRISSLEKSIASMEKEASKLHAETADVESEIKSLQDKIMEIGGVKLRSQKAKVDGLKQQIDTLTDQASNAEVSKSKEEKQRTKHEKAHADAVKELEKLAVEAEKVEADMEESQRDVSGIRQQAEEAQEALETRKDELQVVKKELDEKTAELNETRAVEIEMRNKLEEAQKSLHEFQKKQAYFHDKLGKLSYQNVTDLGEEEGGAGLPSYSKDELQDMDKSVLKDEIAHLEKKNESTQVDLAVLAEYRKRVEEHAARSSDLAEAIAARDAARRKCDELRNLRFVGFMEGFDMITARLKEMYQMITMGGNAELELVDTLDPFSEGIQFSVMPPKKSWKNISNLSGGEKTLSSLALVFALHHYKPTPLYVMDEIDAALDFRNVSIVAAYIKERTKNAQFIVISLRNNMFELASRLVGVYKVNHMTKSVTIENKDYITGRAEQTRPTTFRIEEQCILRLRIKTDNVKAWYCELPLREWIDPRKLDLACSTTPGSKVIAADSHREMPAAMLDSFVQAAREGLHNAVESSSSVLPAESTTMPSLRTLSKLAFSGAQVLLGGGQRVAGTFTQSCTSPQLSCHNTTAVANLCCFNAPGGQLLQTQFWDTSPPTGPSNSWTVHGLWPDHCDGTFDANCDASRAYTNISSIISSFGATDLLNYMNTYWKDYQGDDESFWEHEWAKHGTCISTLKPSCYSSYKPTEEVVDYFQKAVDLFKTLPSYTWLSAAGIVPSSTATYTTAQIQAAITAKRPGVSVTLGCSSSALNEIWYHYDVRGALQTGEFVPANPDGTKSTCPATGIKYLPKSGSTAPTGTTTTAGGSPTSAPGTPYSGKGYLNVLVGGTKNGCIISKGTWYTTGTCATVTATTSGSGFTLSTSAGKCGVVSGALVCGSTVTTATTFTSVSGNLAAGGNAVWSADKAAAGSTQETVYAGTSHATAVTITWQSV</sequence>
<dbReference type="SUPFAM" id="SSF90257">
    <property type="entry name" value="Myosin rod fragments"/>
    <property type="match status" value="1"/>
</dbReference>
<evidence type="ECO:0000256" key="21">
    <source>
        <dbReference type="ARBA" id="ARBA00023180"/>
    </source>
</evidence>
<feature type="region of interest" description="Disordered" evidence="30">
    <location>
        <begin position="1"/>
        <end position="180"/>
    </location>
</feature>
<dbReference type="PANTHER" id="PTHR18937:SF172">
    <property type="entry name" value="STRUCTURAL MAINTENANCE OF CHROMOSOMES PROTEIN"/>
    <property type="match status" value="1"/>
</dbReference>
<feature type="compositionally biased region" description="Basic residues" evidence="30">
    <location>
        <begin position="109"/>
        <end position="118"/>
    </location>
</feature>
<evidence type="ECO:0000256" key="7">
    <source>
        <dbReference type="ARBA" id="ARBA00018693"/>
    </source>
</evidence>
<organism evidence="32 33">
    <name type="scientific">Neocucurbitaria cava</name>
    <dbReference type="NCBI Taxonomy" id="798079"/>
    <lineage>
        <taxon>Eukaryota</taxon>
        <taxon>Fungi</taxon>
        <taxon>Dikarya</taxon>
        <taxon>Ascomycota</taxon>
        <taxon>Pezizomycotina</taxon>
        <taxon>Dothideomycetes</taxon>
        <taxon>Pleosporomycetidae</taxon>
        <taxon>Pleosporales</taxon>
        <taxon>Pleosporineae</taxon>
        <taxon>Cucurbitariaceae</taxon>
        <taxon>Neocucurbitaria</taxon>
    </lineage>
</organism>
<name>A0A9W8Y2U4_9PLEO</name>
<dbReference type="GO" id="GO:0003723">
    <property type="term" value="F:RNA binding"/>
    <property type="evidence" value="ECO:0007669"/>
    <property type="project" value="InterPro"/>
</dbReference>
<accession>A0A9W8Y2U4</accession>
<proteinExistence type="inferred from homology"/>
<dbReference type="FunFam" id="3.90.730.10:FF:000004">
    <property type="entry name" value="Ribonuclease T2-like"/>
    <property type="match status" value="1"/>
</dbReference>
<dbReference type="GO" id="GO:0051301">
    <property type="term" value="P:cell division"/>
    <property type="evidence" value="ECO:0007669"/>
    <property type="project" value="UniProtKB-KW"/>
</dbReference>
<evidence type="ECO:0000256" key="10">
    <source>
        <dbReference type="ARBA" id="ARBA00022618"/>
    </source>
</evidence>
<keyword evidence="23" id="KW-0539">Nucleus</keyword>
<gene>
    <name evidence="32" type="primary">SMC4</name>
    <name evidence="32" type="ORF">N0V83_008300</name>
</gene>
<evidence type="ECO:0000256" key="23">
    <source>
        <dbReference type="ARBA" id="ARBA00023242"/>
    </source>
</evidence>
<dbReference type="CDD" id="cd01061">
    <property type="entry name" value="RNase_T2_euk"/>
    <property type="match status" value="1"/>
</dbReference>
<evidence type="ECO:0000256" key="30">
    <source>
        <dbReference type="SAM" id="MobiDB-lite"/>
    </source>
</evidence>
<feature type="domain" description="SMC hinge" evidence="31">
    <location>
        <begin position="786"/>
        <end position="899"/>
    </location>
</feature>
<dbReference type="GO" id="GO:0005775">
    <property type="term" value="C:vacuolar lumen"/>
    <property type="evidence" value="ECO:0007669"/>
    <property type="project" value="UniProtKB-SubCell"/>
</dbReference>